<evidence type="ECO:0000256" key="2">
    <source>
        <dbReference type="ARBA" id="ARBA00022481"/>
    </source>
</evidence>
<proteinExistence type="predicted"/>
<evidence type="ECO:0000313" key="6">
    <source>
        <dbReference type="Proteomes" id="UP000675431"/>
    </source>
</evidence>
<feature type="transmembrane region" description="Helical" evidence="4">
    <location>
        <begin position="20"/>
        <end position="42"/>
    </location>
</feature>
<dbReference type="AlphaFoldDB" id="A0A941CUY2"/>
<evidence type="ECO:0000256" key="4">
    <source>
        <dbReference type="SAM" id="Phobius"/>
    </source>
</evidence>
<evidence type="ECO:0000256" key="3">
    <source>
        <dbReference type="ARBA" id="ARBA00023287"/>
    </source>
</evidence>
<accession>A0A941CUY2</accession>
<keyword evidence="4" id="KW-1133">Transmembrane helix</keyword>
<dbReference type="Proteomes" id="UP000675431">
    <property type="component" value="Unassembled WGS sequence"/>
</dbReference>
<dbReference type="InterPro" id="IPR000983">
    <property type="entry name" value="Bac_GSPG_pilin"/>
</dbReference>
<keyword evidence="4" id="KW-0472">Membrane</keyword>
<keyword evidence="2" id="KW-0488">Methylation</keyword>
<dbReference type="InterPro" id="IPR045584">
    <property type="entry name" value="Pilin-like"/>
</dbReference>
<dbReference type="GO" id="GO:0030420">
    <property type="term" value="P:establishment of competence for transformation"/>
    <property type="evidence" value="ECO:0007669"/>
    <property type="project" value="UniProtKB-KW"/>
</dbReference>
<dbReference type="GO" id="GO:0009986">
    <property type="term" value="C:cell surface"/>
    <property type="evidence" value="ECO:0007669"/>
    <property type="project" value="UniProtKB-SubCell"/>
</dbReference>
<keyword evidence="3" id="KW-0178">Competence</keyword>
<dbReference type="Pfam" id="PF07963">
    <property type="entry name" value="N_methyl"/>
    <property type="match status" value="1"/>
</dbReference>
<dbReference type="RefSeq" id="WP_212370623.1">
    <property type="nucleotide sequence ID" value="NZ_JAGSIE010000029.1"/>
</dbReference>
<comment type="caution">
    <text evidence="5">The sequence shown here is derived from an EMBL/GenBank/DDBJ whole genome shotgun (WGS) entry which is preliminary data.</text>
</comment>
<keyword evidence="6" id="KW-1185">Reference proteome</keyword>
<dbReference type="PRINTS" id="PR00813">
    <property type="entry name" value="BCTERIALGSPG"/>
</dbReference>
<reference evidence="5 6" key="1">
    <citation type="submission" date="2021-04" db="EMBL/GenBank/DDBJ databases">
        <title>Allobacillus sp. nov. SKP8-2 isolated from shrimp paste.</title>
        <authorList>
            <person name="Tanasupawat S."/>
            <person name="Yiamsombat S."/>
            <person name="Kanchanasin P."/>
            <person name="Kuncharoen N."/>
        </authorList>
    </citation>
    <scope>NUCLEOTIDE SEQUENCE [LARGE SCALE GENOMIC DNA]</scope>
    <source>
        <strain evidence="5 6">SKP8-2</strain>
    </source>
</reference>
<name>A0A941CUY2_9BACI</name>
<dbReference type="PROSITE" id="PS00409">
    <property type="entry name" value="PROKAR_NTER_METHYL"/>
    <property type="match status" value="1"/>
</dbReference>
<protein>
    <submittedName>
        <fullName evidence="5">Prepilin-type N-terminal cleavage/methylation domain-containing protein</fullName>
    </submittedName>
</protein>
<dbReference type="InterPro" id="IPR012902">
    <property type="entry name" value="N_methyl_site"/>
</dbReference>
<organism evidence="5 6">
    <name type="scientific">Allobacillus saliphilus</name>
    <dbReference type="NCBI Taxonomy" id="2912308"/>
    <lineage>
        <taxon>Bacteria</taxon>
        <taxon>Bacillati</taxon>
        <taxon>Bacillota</taxon>
        <taxon>Bacilli</taxon>
        <taxon>Bacillales</taxon>
        <taxon>Bacillaceae</taxon>
        <taxon>Allobacillus</taxon>
    </lineage>
</organism>
<dbReference type="GO" id="GO:0015627">
    <property type="term" value="C:type II protein secretion system complex"/>
    <property type="evidence" value="ECO:0007669"/>
    <property type="project" value="InterPro"/>
</dbReference>
<dbReference type="NCBIfam" id="TIGR02532">
    <property type="entry name" value="IV_pilin_GFxxxE"/>
    <property type="match status" value="1"/>
</dbReference>
<sequence length="144" mass="15333">MQAILRKRVSNSKGVTLLELLAVLVILGIIALIAVPAIAGVIDDSRANSVKASAINMINAAELYATTNTVDISEVEYGDIKDKYVKDRSGFTWSSQDSDKPFVDTGTGIAISGIGEIENVSVNFTEATINDINDNSDNVTVTIK</sequence>
<dbReference type="SUPFAM" id="SSF54523">
    <property type="entry name" value="Pili subunits"/>
    <property type="match status" value="1"/>
</dbReference>
<keyword evidence="4" id="KW-0812">Transmembrane</keyword>
<comment type="subcellular location">
    <subcellularLocation>
        <location evidence="1">Cell surface</location>
    </subcellularLocation>
</comment>
<gene>
    <name evidence="5" type="ORF">KC820_09800</name>
</gene>
<dbReference type="GO" id="GO:0015628">
    <property type="term" value="P:protein secretion by the type II secretion system"/>
    <property type="evidence" value="ECO:0007669"/>
    <property type="project" value="InterPro"/>
</dbReference>
<dbReference type="EMBL" id="JAGSIE010000029">
    <property type="protein sequence ID" value="MBR7554443.1"/>
    <property type="molecule type" value="Genomic_DNA"/>
</dbReference>
<evidence type="ECO:0000313" key="5">
    <source>
        <dbReference type="EMBL" id="MBR7554443.1"/>
    </source>
</evidence>
<dbReference type="Gene3D" id="3.30.700.10">
    <property type="entry name" value="Glycoprotein, Type 4 Pilin"/>
    <property type="match status" value="1"/>
</dbReference>
<evidence type="ECO:0000256" key="1">
    <source>
        <dbReference type="ARBA" id="ARBA00004241"/>
    </source>
</evidence>